<dbReference type="EMBL" id="UINC01004786">
    <property type="protein sequence ID" value="SVA16840.1"/>
    <property type="molecule type" value="Genomic_DNA"/>
</dbReference>
<dbReference type="GO" id="GO:0008410">
    <property type="term" value="F:CoA-transferase activity"/>
    <property type="evidence" value="ECO:0007669"/>
    <property type="project" value="InterPro"/>
</dbReference>
<organism evidence="2">
    <name type="scientific">marine metagenome</name>
    <dbReference type="NCBI Taxonomy" id="408172"/>
    <lineage>
        <taxon>unclassified sequences</taxon>
        <taxon>metagenomes</taxon>
        <taxon>ecological metagenomes</taxon>
    </lineage>
</organism>
<dbReference type="PANTHER" id="PTHR13707">
    <property type="entry name" value="KETOACID-COENZYME A TRANSFERASE"/>
    <property type="match status" value="1"/>
</dbReference>
<sequence length="240" mass="26317">MRSKILPNFKLGVEHIEDGSTIMIPGFAGPGTPRNLIAALINQGAKNLIGISNHPGAGPYDDQLDLGDLIKNGQLKKMICCFTAAPHPSQATDFEIMNEKGQIQGEILPQGTLAERIRAAASGLGGFYTRAGVGTELAKGKEHRLIDGKEYLLEHPLHADYAFIRAYRADTFGNLQFRLSQRNFNPIMAMAAKTTIVEVETDIVPVGEIDPDQIHTPGIFIDHIIRIPDSGIWDHPIYRN</sequence>
<evidence type="ECO:0000256" key="1">
    <source>
        <dbReference type="ARBA" id="ARBA00022679"/>
    </source>
</evidence>
<dbReference type="SMART" id="SM00882">
    <property type="entry name" value="CoA_trans"/>
    <property type="match status" value="1"/>
</dbReference>
<dbReference type="PANTHER" id="PTHR13707:SF60">
    <property type="entry name" value="ACETATE COA-TRANSFERASE SUBUNIT ALPHA"/>
    <property type="match status" value="1"/>
</dbReference>
<keyword evidence="1" id="KW-0808">Transferase</keyword>
<name>A0A381TL92_9ZZZZ</name>
<dbReference type="SUPFAM" id="SSF100950">
    <property type="entry name" value="NagB/RpiA/CoA transferase-like"/>
    <property type="match status" value="1"/>
</dbReference>
<protein>
    <recommendedName>
        <fullName evidence="3">3-oxoadipate CoA-transferase subunit A</fullName>
    </recommendedName>
</protein>
<gene>
    <name evidence="2" type="ORF">METZ01_LOCUS69694</name>
</gene>
<accession>A0A381TL92</accession>
<dbReference type="NCBIfam" id="TIGR02429">
    <property type="entry name" value="pcaI_scoA_fam"/>
    <property type="match status" value="1"/>
</dbReference>
<reference evidence="2" key="1">
    <citation type="submission" date="2018-05" db="EMBL/GenBank/DDBJ databases">
        <authorList>
            <person name="Lanie J.A."/>
            <person name="Ng W.-L."/>
            <person name="Kazmierczak K.M."/>
            <person name="Andrzejewski T.M."/>
            <person name="Davidsen T.M."/>
            <person name="Wayne K.J."/>
            <person name="Tettelin H."/>
            <person name="Glass J.I."/>
            <person name="Rusch D."/>
            <person name="Podicherti R."/>
            <person name="Tsui H.-C.T."/>
            <person name="Winkler M.E."/>
        </authorList>
    </citation>
    <scope>NUCLEOTIDE SEQUENCE</scope>
</reference>
<dbReference type="InterPro" id="IPR004165">
    <property type="entry name" value="CoA_trans_fam_I"/>
</dbReference>
<dbReference type="InterPro" id="IPR037171">
    <property type="entry name" value="NagB/RpiA_transferase-like"/>
</dbReference>
<proteinExistence type="predicted"/>
<evidence type="ECO:0008006" key="3">
    <source>
        <dbReference type="Google" id="ProtNLM"/>
    </source>
</evidence>
<dbReference type="InterPro" id="IPR012792">
    <property type="entry name" value="3-oxoacid_CoA-transf_A"/>
</dbReference>
<dbReference type="Pfam" id="PF01144">
    <property type="entry name" value="CoA_trans"/>
    <property type="match status" value="1"/>
</dbReference>
<dbReference type="AlphaFoldDB" id="A0A381TL92"/>
<evidence type="ECO:0000313" key="2">
    <source>
        <dbReference type="EMBL" id="SVA16840.1"/>
    </source>
</evidence>
<dbReference type="Gene3D" id="3.40.1080.10">
    <property type="entry name" value="Glutaconate Coenzyme A-transferase"/>
    <property type="match status" value="1"/>
</dbReference>